<protein>
    <recommendedName>
        <fullName evidence="2">PIN domain-containing protein</fullName>
    </recommendedName>
</protein>
<accession>A0A1F5K9A5</accession>
<keyword evidence="1" id="KW-0460">Magnesium</keyword>
<dbReference type="InterPro" id="IPR002716">
    <property type="entry name" value="PIN_dom"/>
</dbReference>
<dbReference type="AlphaFoldDB" id="A0A1F5K9A5"/>
<dbReference type="Proteomes" id="UP000176527">
    <property type="component" value="Unassembled WGS sequence"/>
</dbReference>
<evidence type="ECO:0000313" key="3">
    <source>
        <dbReference type="EMBL" id="OGE37496.1"/>
    </source>
</evidence>
<dbReference type="InterPro" id="IPR051619">
    <property type="entry name" value="TypeII_TA_RNase_PINc/VapC"/>
</dbReference>
<dbReference type="InterPro" id="IPR044153">
    <property type="entry name" value="PIN_Pae0151-like"/>
</dbReference>
<dbReference type="CDD" id="cd09873">
    <property type="entry name" value="PIN_Pae0151-like"/>
    <property type="match status" value="1"/>
</dbReference>
<dbReference type="Gene3D" id="3.40.50.1010">
    <property type="entry name" value="5'-nuclease"/>
    <property type="match status" value="1"/>
</dbReference>
<dbReference type="Pfam" id="PF01850">
    <property type="entry name" value="PIN"/>
    <property type="match status" value="1"/>
</dbReference>
<comment type="caution">
    <text evidence="3">The sequence shown here is derived from an EMBL/GenBank/DDBJ whole genome shotgun (WGS) entry which is preliminary data.</text>
</comment>
<evidence type="ECO:0000256" key="1">
    <source>
        <dbReference type="ARBA" id="ARBA00022842"/>
    </source>
</evidence>
<gene>
    <name evidence="3" type="ORF">A3F00_01190</name>
</gene>
<organism evidence="3 4">
    <name type="scientific">Candidatus Daviesbacteria bacterium RIFCSPHIGHO2_12_FULL_37_11</name>
    <dbReference type="NCBI Taxonomy" id="1797777"/>
    <lineage>
        <taxon>Bacteria</taxon>
        <taxon>Candidatus Daviesiibacteriota</taxon>
    </lineage>
</organism>
<proteinExistence type="predicted"/>
<dbReference type="PANTHER" id="PTHR35901:SF1">
    <property type="entry name" value="EXONUCLEASE VAPC9"/>
    <property type="match status" value="1"/>
</dbReference>
<reference evidence="3 4" key="1">
    <citation type="journal article" date="2016" name="Nat. Commun.">
        <title>Thousands of microbial genomes shed light on interconnected biogeochemical processes in an aquifer system.</title>
        <authorList>
            <person name="Anantharaman K."/>
            <person name="Brown C.T."/>
            <person name="Hug L.A."/>
            <person name="Sharon I."/>
            <person name="Castelle C.J."/>
            <person name="Probst A.J."/>
            <person name="Thomas B.C."/>
            <person name="Singh A."/>
            <person name="Wilkins M.J."/>
            <person name="Karaoz U."/>
            <person name="Brodie E.L."/>
            <person name="Williams K.H."/>
            <person name="Hubbard S.S."/>
            <person name="Banfield J.F."/>
        </authorList>
    </citation>
    <scope>NUCLEOTIDE SEQUENCE [LARGE SCALE GENOMIC DNA]</scope>
</reference>
<dbReference type="SUPFAM" id="SSF88723">
    <property type="entry name" value="PIN domain-like"/>
    <property type="match status" value="1"/>
</dbReference>
<feature type="domain" description="PIN" evidence="2">
    <location>
        <begin position="5"/>
        <end position="123"/>
    </location>
</feature>
<sequence length="142" mass="16131">MPSFVLDTSVVMQWFHHSKELHVSQAKLIWQDMSSGKINIILPDILFLELLNAFIKGKNSSPDDSYSILTELYKSPIMITEVSLPILEIAARLMEQYNMASYDAYFLALAQYEVCKLISDDQKAHGQIKDGSVIMLENYHSG</sequence>
<dbReference type="EMBL" id="MFDE01000041">
    <property type="protein sequence ID" value="OGE37496.1"/>
    <property type="molecule type" value="Genomic_DNA"/>
</dbReference>
<name>A0A1F5K9A5_9BACT</name>
<dbReference type="PANTHER" id="PTHR35901">
    <property type="entry name" value="RIBONUCLEASE VAPC3"/>
    <property type="match status" value="1"/>
</dbReference>
<dbReference type="InterPro" id="IPR029060">
    <property type="entry name" value="PIN-like_dom_sf"/>
</dbReference>
<evidence type="ECO:0000313" key="4">
    <source>
        <dbReference type="Proteomes" id="UP000176527"/>
    </source>
</evidence>
<evidence type="ECO:0000259" key="2">
    <source>
        <dbReference type="Pfam" id="PF01850"/>
    </source>
</evidence>